<keyword evidence="12" id="KW-0256">Endoplasmic reticulum</keyword>
<dbReference type="PANTHER" id="PTHR12053:SF3">
    <property type="entry name" value="CARBOXYPEPTIDASE Q"/>
    <property type="match status" value="1"/>
</dbReference>
<keyword evidence="13" id="KW-0862">Zinc</keyword>
<dbReference type="GO" id="GO:0004180">
    <property type="term" value="F:carboxypeptidase activity"/>
    <property type="evidence" value="ECO:0007669"/>
    <property type="project" value="UniProtKB-KW"/>
</dbReference>
<evidence type="ECO:0000256" key="3">
    <source>
        <dbReference type="ARBA" id="ARBA00004555"/>
    </source>
</evidence>
<evidence type="ECO:0000256" key="5">
    <source>
        <dbReference type="ARBA" id="ARBA00014116"/>
    </source>
</evidence>
<dbReference type="Gene3D" id="3.40.630.10">
    <property type="entry name" value="Zn peptidases"/>
    <property type="match status" value="1"/>
</dbReference>
<evidence type="ECO:0000259" key="23">
    <source>
        <dbReference type="Pfam" id="PF04389"/>
    </source>
</evidence>
<evidence type="ECO:0000256" key="7">
    <source>
        <dbReference type="ARBA" id="ARBA00022645"/>
    </source>
</evidence>
<dbReference type="Pfam" id="PF04389">
    <property type="entry name" value="Peptidase_M28"/>
    <property type="match status" value="1"/>
</dbReference>
<dbReference type="GO" id="GO:0046872">
    <property type="term" value="F:metal ion binding"/>
    <property type="evidence" value="ECO:0007669"/>
    <property type="project" value="UniProtKB-KW"/>
</dbReference>
<accession>A0A7D7LQ27</accession>
<dbReference type="RefSeq" id="WP_181886176.1">
    <property type="nucleotide sequence ID" value="NZ_CP059472.1"/>
</dbReference>
<evidence type="ECO:0000256" key="4">
    <source>
        <dbReference type="ARBA" id="ARBA00004613"/>
    </source>
</evidence>
<feature type="chain" id="PRO_5044656212" description="Carboxypeptidase Q" evidence="22">
    <location>
        <begin position="22"/>
        <end position="518"/>
    </location>
</feature>
<comment type="subcellular location">
    <subcellularLocation>
        <location evidence="1">Endoplasmic reticulum</location>
    </subcellularLocation>
    <subcellularLocation>
        <location evidence="3">Golgi apparatus</location>
    </subcellularLocation>
    <subcellularLocation>
        <location evidence="2">Lysosome</location>
    </subcellularLocation>
    <subcellularLocation>
        <location evidence="4">Secreted</location>
    </subcellularLocation>
</comment>
<evidence type="ECO:0000256" key="12">
    <source>
        <dbReference type="ARBA" id="ARBA00022824"/>
    </source>
</evidence>
<dbReference type="Proteomes" id="UP000515349">
    <property type="component" value="Chromosome"/>
</dbReference>
<keyword evidence="8" id="KW-0645">Protease</keyword>
<keyword evidence="14" id="KW-0333">Golgi apparatus</keyword>
<evidence type="ECO:0000256" key="14">
    <source>
        <dbReference type="ARBA" id="ARBA00023034"/>
    </source>
</evidence>
<evidence type="ECO:0000256" key="22">
    <source>
        <dbReference type="SAM" id="SignalP"/>
    </source>
</evidence>
<evidence type="ECO:0000313" key="24">
    <source>
        <dbReference type="EMBL" id="MBA5246074.1"/>
    </source>
</evidence>
<keyword evidence="17" id="KW-0325">Glycoprotein</keyword>
<dbReference type="EMBL" id="JACEUX010000001">
    <property type="protein sequence ID" value="MBA5246074.1"/>
    <property type="molecule type" value="Genomic_DNA"/>
</dbReference>
<feature type="domain" description="Peptidase M28" evidence="23">
    <location>
        <begin position="280"/>
        <end position="469"/>
    </location>
</feature>
<evidence type="ECO:0000256" key="9">
    <source>
        <dbReference type="ARBA" id="ARBA00022723"/>
    </source>
</evidence>
<dbReference type="AlphaFoldDB" id="A0A7D7LQ27"/>
<evidence type="ECO:0000256" key="18">
    <source>
        <dbReference type="ARBA" id="ARBA00023228"/>
    </source>
</evidence>
<dbReference type="InterPro" id="IPR039866">
    <property type="entry name" value="CPQ"/>
</dbReference>
<dbReference type="SUPFAM" id="SSF53187">
    <property type="entry name" value="Zn-dependent exopeptidases"/>
    <property type="match status" value="1"/>
</dbReference>
<feature type="region of interest" description="Disordered" evidence="21">
    <location>
        <begin position="482"/>
        <end position="518"/>
    </location>
</feature>
<dbReference type="GO" id="GO:0005576">
    <property type="term" value="C:extracellular region"/>
    <property type="evidence" value="ECO:0007669"/>
    <property type="project" value="UniProtKB-SubCell"/>
</dbReference>
<keyword evidence="15" id="KW-0482">Metalloprotease</keyword>
<evidence type="ECO:0000313" key="25">
    <source>
        <dbReference type="EMBL" id="QMS98536.1"/>
    </source>
</evidence>
<evidence type="ECO:0000256" key="10">
    <source>
        <dbReference type="ARBA" id="ARBA00022729"/>
    </source>
</evidence>
<evidence type="ECO:0000256" key="15">
    <source>
        <dbReference type="ARBA" id="ARBA00023049"/>
    </source>
</evidence>
<keyword evidence="9" id="KW-0479">Metal-binding</keyword>
<keyword evidence="11 24" id="KW-0378">Hydrolase</keyword>
<evidence type="ECO:0000313" key="27">
    <source>
        <dbReference type="Proteomes" id="UP000539710"/>
    </source>
</evidence>
<evidence type="ECO:0000256" key="11">
    <source>
        <dbReference type="ARBA" id="ARBA00022801"/>
    </source>
</evidence>
<dbReference type="PANTHER" id="PTHR12053">
    <property type="entry name" value="PROTEASE FAMILY M28 PLASMA GLUTAMATE CARBOXYPEPTIDASE-RELATED"/>
    <property type="match status" value="1"/>
</dbReference>
<reference evidence="27" key="2">
    <citation type="submission" date="2020-07" db="EMBL/GenBank/DDBJ databases">
        <title>Flavobacterium sp. xlx-214.</title>
        <authorList>
            <person name="Yang C."/>
        </authorList>
    </citation>
    <scope>NUCLEOTIDE SEQUENCE [LARGE SCALE GENOMIC DNA]</scope>
    <source>
        <strain evidence="27">CX-624</strain>
    </source>
</reference>
<keyword evidence="16" id="KW-0865">Zymogen</keyword>
<reference evidence="25 26" key="1">
    <citation type="submission" date="2020-07" db="EMBL/GenBank/DDBJ databases">
        <title>Chryseobacterium sp.cx-624.</title>
        <authorList>
            <person name="Yang C."/>
        </authorList>
    </citation>
    <scope>NUCLEOTIDE SEQUENCE [LARGE SCALE GENOMIC DNA]</scope>
    <source>
        <strain evidence="25">Cx-624</strain>
        <strain evidence="26">cx-624</strain>
    </source>
</reference>
<evidence type="ECO:0000256" key="1">
    <source>
        <dbReference type="ARBA" id="ARBA00004240"/>
    </source>
</evidence>
<evidence type="ECO:0000256" key="21">
    <source>
        <dbReference type="SAM" id="MobiDB-lite"/>
    </source>
</evidence>
<organism evidence="25 26">
    <name type="scientific">Marnyiella aurantia</name>
    <dbReference type="NCBI Taxonomy" id="2758037"/>
    <lineage>
        <taxon>Bacteria</taxon>
        <taxon>Pseudomonadati</taxon>
        <taxon>Bacteroidota</taxon>
        <taxon>Flavobacteriia</taxon>
        <taxon>Flavobacteriales</taxon>
        <taxon>Weeksellaceae</taxon>
        <taxon>Marnyiella</taxon>
    </lineage>
</organism>
<evidence type="ECO:0000256" key="20">
    <source>
        <dbReference type="ARBA" id="ARBA00033328"/>
    </source>
</evidence>
<keyword evidence="27" id="KW-1185">Reference proteome</keyword>
<evidence type="ECO:0000256" key="19">
    <source>
        <dbReference type="ARBA" id="ARBA00025833"/>
    </source>
</evidence>
<evidence type="ECO:0000256" key="16">
    <source>
        <dbReference type="ARBA" id="ARBA00023145"/>
    </source>
</evidence>
<dbReference type="Gene3D" id="3.50.30.30">
    <property type="match status" value="1"/>
</dbReference>
<comment type="subunit">
    <text evidence="19">Homodimer. The monomeric form is inactive while the homodimer is active.</text>
</comment>
<feature type="signal peptide" evidence="22">
    <location>
        <begin position="1"/>
        <end position="21"/>
    </location>
</feature>
<reference evidence="24" key="3">
    <citation type="submission" date="2020-07" db="EMBL/GenBank/DDBJ databases">
        <authorList>
            <person name="Yang C."/>
        </authorList>
    </citation>
    <scope>NUCLEOTIDE SEQUENCE</scope>
    <source>
        <strain evidence="24">Cx-624</strain>
    </source>
</reference>
<dbReference type="EMBL" id="CP059472">
    <property type="protein sequence ID" value="QMS98536.1"/>
    <property type="molecule type" value="Genomic_DNA"/>
</dbReference>
<evidence type="ECO:0000256" key="8">
    <source>
        <dbReference type="ARBA" id="ARBA00022670"/>
    </source>
</evidence>
<dbReference type="KEGG" id="cbau:H1R16_00540"/>
<feature type="compositionally biased region" description="Basic and acidic residues" evidence="21">
    <location>
        <begin position="506"/>
        <end position="518"/>
    </location>
</feature>
<keyword evidence="7" id="KW-0121">Carboxypeptidase</keyword>
<name>A0A7D7LQ27_9FLAO</name>
<evidence type="ECO:0000313" key="26">
    <source>
        <dbReference type="Proteomes" id="UP000515349"/>
    </source>
</evidence>
<dbReference type="Proteomes" id="UP000539710">
    <property type="component" value="Unassembled WGS sequence"/>
</dbReference>
<sequence>MKNYSKIMLISAALSCSFTWSQTTRETTINSIMTETYNDSQLERLAYELLDGIGPRLVGSPKMQQSHDWAVNQFKKWGIEARNEQWGEWKSWERGTSNIEMVYPYAKSLEGMQLAFSPATPSKGVTADVVMLPEFSSKEEFNSWLPKVKGKLVMVSQYQPSGRPDYNWKEFATPESYEKMRKEASTASERWQNSMKIIGETSRTMNKKLEDAGAAGIISSNWSRGFGVNKIFSAGTKKIPVIDVSLEDYGQLFRMIQHGTTPKVKIQANSKDRGMAPTFNTVAEIKGTEKPDEYIILSAHLDSWDGGTGATDNGTGTITMMEVARILKKVYPNPKRTIVVGLWGSEEQGLNGSRAYVSAHQDQMPKIQALFNQDNGTGRVANISGQGFLHSYDYLNRWLNAVPKELTRDIKTTFPGTPGAGGSDHASFVAAGVPAFMLGSLNWSYGNYTWHTNRDTYDKIVFDDVKSNVALIAILTYMASEDPEKSSGEKINLPVDERTGQPMKWPEVREPTRKGGLE</sequence>
<evidence type="ECO:0000256" key="13">
    <source>
        <dbReference type="ARBA" id="ARBA00022833"/>
    </source>
</evidence>
<evidence type="ECO:0000256" key="17">
    <source>
        <dbReference type="ARBA" id="ARBA00023180"/>
    </source>
</evidence>
<dbReference type="GO" id="GO:0070573">
    <property type="term" value="F:metallodipeptidase activity"/>
    <property type="evidence" value="ECO:0007669"/>
    <property type="project" value="InterPro"/>
</dbReference>
<keyword evidence="18" id="KW-0458">Lysosome</keyword>
<keyword evidence="6" id="KW-0964">Secreted</keyword>
<protein>
    <recommendedName>
        <fullName evidence="5">Carboxypeptidase Q</fullName>
    </recommendedName>
    <alternativeName>
        <fullName evidence="20">Plasma glutamate carboxypeptidase</fullName>
    </alternativeName>
</protein>
<dbReference type="GO" id="GO:0005764">
    <property type="term" value="C:lysosome"/>
    <property type="evidence" value="ECO:0007669"/>
    <property type="project" value="UniProtKB-SubCell"/>
</dbReference>
<evidence type="ECO:0000256" key="2">
    <source>
        <dbReference type="ARBA" id="ARBA00004371"/>
    </source>
</evidence>
<gene>
    <name evidence="25" type="ORF">H1R16_00540</name>
    <name evidence="24" type="ORF">H2507_02730</name>
</gene>
<proteinExistence type="predicted"/>
<dbReference type="InterPro" id="IPR007484">
    <property type="entry name" value="Peptidase_M28"/>
</dbReference>
<dbReference type="GO" id="GO:0006508">
    <property type="term" value="P:proteolysis"/>
    <property type="evidence" value="ECO:0007669"/>
    <property type="project" value="UniProtKB-KW"/>
</dbReference>
<keyword evidence="10 22" id="KW-0732">Signal</keyword>
<evidence type="ECO:0000256" key="6">
    <source>
        <dbReference type="ARBA" id="ARBA00022525"/>
    </source>
</evidence>